<keyword evidence="6" id="KW-1185">Reference proteome</keyword>
<dbReference type="Proteomes" id="UP000295680">
    <property type="component" value="Unassembled WGS sequence"/>
</dbReference>
<sequence length="444" mass="48453">MTVVIAGGGPTGLMLACELGLQGVETVVLERLSSIEENSAGMGVHARTLEVLDRRGFAVPRQDMFPWPRTPFALLWLDLAVASKRDLTYALPQWRVERLLAERATELGVEIRRGEEVTGVSQDDTGVTVDLRSGEQLRSRYLVGCDGADSAVRSLVGIDFPKGGRTYYGVLADVVVDEMDFQGGVYPAGMFGALPLRPGMIRLMTVEFDVERPNGPVTVDEVADAVERVTGRRPAIDKVHWLSRFGGSNRLVTRYRDGRVFLAGDAAHTVFISGTQGLNSGVHDAVNLGWKLAAEVNGWAPIGLLDTYHAERHPVGQRMVTHAEAQMALLHPLHNVVALREVFQELLQVPEVNRILLEMPTVDPLRGDVMPDVPLRAGRGLLLDYSGGVDIAGWSDRVDIVRPGPPPETDVVRVLIRPDGQVAYVDRGGNGLDVALRTWFGEPV</sequence>
<evidence type="ECO:0000313" key="5">
    <source>
        <dbReference type="EMBL" id="TCO62316.1"/>
    </source>
</evidence>
<dbReference type="Pfam" id="PF21274">
    <property type="entry name" value="Rng_hyd_C"/>
    <property type="match status" value="1"/>
</dbReference>
<gene>
    <name evidence="5" type="ORF">EV192_102453</name>
</gene>
<comment type="caution">
    <text evidence="5">The sequence shown here is derived from an EMBL/GenBank/DDBJ whole genome shotgun (WGS) entry which is preliminary data.</text>
</comment>
<dbReference type="PANTHER" id="PTHR43004:SF19">
    <property type="entry name" value="BINDING MONOOXYGENASE, PUTATIVE (JCVI)-RELATED"/>
    <property type="match status" value="1"/>
</dbReference>
<dbReference type="GO" id="GO:0071949">
    <property type="term" value="F:FAD binding"/>
    <property type="evidence" value="ECO:0007669"/>
    <property type="project" value="InterPro"/>
</dbReference>
<comment type="cofactor">
    <cofactor evidence="1">
        <name>FAD</name>
        <dbReference type="ChEBI" id="CHEBI:57692"/>
    </cofactor>
</comment>
<reference evidence="5 6" key="1">
    <citation type="submission" date="2019-03" db="EMBL/GenBank/DDBJ databases">
        <title>Genomic Encyclopedia of Type Strains, Phase IV (KMG-IV): sequencing the most valuable type-strain genomes for metagenomic binning, comparative biology and taxonomic classification.</title>
        <authorList>
            <person name="Goeker M."/>
        </authorList>
    </citation>
    <scope>NUCLEOTIDE SEQUENCE [LARGE SCALE GENOMIC DNA]</scope>
    <source>
        <strain evidence="5 6">DSM 45934</strain>
    </source>
</reference>
<dbReference type="GO" id="GO:0016709">
    <property type="term" value="F:oxidoreductase activity, acting on paired donors, with incorporation or reduction of molecular oxygen, NAD(P)H as one donor, and incorporation of one atom of oxygen"/>
    <property type="evidence" value="ECO:0007669"/>
    <property type="project" value="UniProtKB-ARBA"/>
</dbReference>
<dbReference type="PANTHER" id="PTHR43004">
    <property type="entry name" value="TRK SYSTEM POTASSIUM UPTAKE PROTEIN"/>
    <property type="match status" value="1"/>
</dbReference>
<dbReference type="RefSeq" id="WP_132113994.1">
    <property type="nucleotide sequence ID" value="NZ_SLWS01000002.1"/>
</dbReference>
<organism evidence="5 6">
    <name type="scientific">Actinocrispum wychmicini</name>
    <dbReference type="NCBI Taxonomy" id="1213861"/>
    <lineage>
        <taxon>Bacteria</taxon>
        <taxon>Bacillati</taxon>
        <taxon>Actinomycetota</taxon>
        <taxon>Actinomycetes</taxon>
        <taxon>Pseudonocardiales</taxon>
        <taxon>Pseudonocardiaceae</taxon>
        <taxon>Actinocrispum</taxon>
    </lineage>
</organism>
<proteinExistence type="predicted"/>
<dbReference type="Pfam" id="PF01494">
    <property type="entry name" value="FAD_binding_3"/>
    <property type="match status" value="1"/>
</dbReference>
<dbReference type="EMBL" id="SLWS01000002">
    <property type="protein sequence ID" value="TCO62316.1"/>
    <property type="molecule type" value="Genomic_DNA"/>
</dbReference>
<accession>A0A4R2JY64</accession>
<dbReference type="PRINTS" id="PR00420">
    <property type="entry name" value="RNGMNOXGNASE"/>
</dbReference>
<protein>
    <submittedName>
        <fullName evidence="5">2-polyprenyl-6-methoxyphenol hydroxylase-like FAD-dependent oxidoreductase</fullName>
    </submittedName>
</protein>
<evidence type="ECO:0000313" key="6">
    <source>
        <dbReference type="Proteomes" id="UP000295680"/>
    </source>
</evidence>
<evidence type="ECO:0000256" key="2">
    <source>
        <dbReference type="ARBA" id="ARBA00022630"/>
    </source>
</evidence>
<dbReference type="SUPFAM" id="SSF51905">
    <property type="entry name" value="FAD/NAD(P)-binding domain"/>
    <property type="match status" value="1"/>
</dbReference>
<dbReference type="InterPro" id="IPR050641">
    <property type="entry name" value="RIFMO-like"/>
</dbReference>
<keyword evidence="2" id="KW-0285">Flavoprotein</keyword>
<evidence type="ECO:0000256" key="3">
    <source>
        <dbReference type="ARBA" id="ARBA00022827"/>
    </source>
</evidence>
<feature type="domain" description="FAD-binding" evidence="4">
    <location>
        <begin position="2"/>
        <end position="322"/>
    </location>
</feature>
<dbReference type="Gene3D" id="3.40.30.120">
    <property type="match status" value="1"/>
</dbReference>
<dbReference type="Gene3D" id="3.50.50.60">
    <property type="entry name" value="FAD/NAD(P)-binding domain"/>
    <property type="match status" value="1"/>
</dbReference>
<evidence type="ECO:0000256" key="1">
    <source>
        <dbReference type="ARBA" id="ARBA00001974"/>
    </source>
</evidence>
<dbReference type="OrthoDB" id="4141215at2"/>
<dbReference type="InterPro" id="IPR036188">
    <property type="entry name" value="FAD/NAD-bd_sf"/>
</dbReference>
<dbReference type="Gene3D" id="3.30.70.2450">
    <property type="match status" value="1"/>
</dbReference>
<name>A0A4R2JY64_9PSEU</name>
<evidence type="ECO:0000259" key="4">
    <source>
        <dbReference type="Pfam" id="PF01494"/>
    </source>
</evidence>
<keyword evidence="3" id="KW-0274">FAD</keyword>
<dbReference type="InterPro" id="IPR002938">
    <property type="entry name" value="FAD-bd"/>
</dbReference>
<dbReference type="AlphaFoldDB" id="A0A4R2JY64"/>